<reference evidence="11" key="1">
    <citation type="submission" date="2015-05" db="EMBL/GenBank/DDBJ databases">
        <title>Permanent draft genome of Rhodopirellula islandicus K833.</title>
        <authorList>
            <person name="Kizina J."/>
            <person name="Richter M."/>
            <person name="Glockner F.O."/>
            <person name="Harder J."/>
        </authorList>
    </citation>
    <scope>NUCLEOTIDE SEQUENCE [LARGE SCALE GENOMIC DNA]</scope>
    <source>
        <strain evidence="11">K833</strain>
    </source>
</reference>
<evidence type="ECO:0000256" key="2">
    <source>
        <dbReference type="ARBA" id="ARBA00022679"/>
    </source>
</evidence>
<gene>
    <name evidence="9" type="primary">coaD</name>
    <name evidence="11" type="ORF">RISK_005730</name>
</gene>
<dbReference type="RefSeq" id="WP_173442718.1">
    <property type="nucleotide sequence ID" value="NZ_LECT01000044.1"/>
</dbReference>
<dbReference type="PANTHER" id="PTHR21342">
    <property type="entry name" value="PHOSPHOPANTETHEINE ADENYLYLTRANSFERASE"/>
    <property type="match status" value="1"/>
</dbReference>
<comment type="subunit">
    <text evidence="9">Homohexamer.</text>
</comment>
<comment type="pathway">
    <text evidence="9">Cofactor biosynthesis; coenzyme A biosynthesis; CoA from (R)-pantothenate: step 4/5.</text>
</comment>
<dbReference type="EC" id="2.7.7.3" evidence="9"/>
<evidence type="ECO:0000256" key="6">
    <source>
        <dbReference type="ARBA" id="ARBA00022842"/>
    </source>
</evidence>
<dbReference type="NCBIfam" id="TIGR00125">
    <property type="entry name" value="cyt_tran_rel"/>
    <property type="match status" value="1"/>
</dbReference>
<feature type="binding site" evidence="9">
    <location>
        <position position="112"/>
    </location>
    <ligand>
        <name>ATP</name>
        <dbReference type="ChEBI" id="CHEBI:30616"/>
    </ligand>
</feature>
<comment type="subcellular location">
    <subcellularLocation>
        <location evidence="9">Cytoplasm</location>
    </subcellularLocation>
</comment>
<dbReference type="CDD" id="cd02163">
    <property type="entry name" value="PPAT"/>
    <property type="match status" value="1"/>
</dbReference>
<dbReference type="PANTHER" id="PTHR21342:SF1">
    <property type="entry name" value="PHOSPHOPANTETHEINE ADENYLYLTRANSFERASE"/>
    <property type="match status" value="1"/>
</dbReference>
<feature type="binding site" evidence="9">
    <location>
        <position position="55"/>
    </location>
    <ligand>
        <name>substrate</name>
    </ligand>
</feature>
<dbReference type="AlphaFoldDB" id="A0A0J1EAK4"/>
<keyword evidence="1 9" id="KW-0963">Cytoplasm</keyword>
<accession>A0A0J1EAK4</accession>
<comment type="catalytic activity">
    <reaction evidence="8 9">
        <text>(R)-4'-phosphopantetheine + ATP + H(+) = 3'-dephospho-CoA + diphosphate</text>
        <dbReference type="Rhea" id="RHEA:19801"/>
        <dbReference type="ChEBI" id="CHEBI:15378"/>
        <dbReference type="ChEBI" id="CHEBI:30616"/>
        <dbReference type="ChEBI" id="CHEBI:33019"/>
        <dbReference type="ChEBI" id="CHEBI:57328"/>
        <dbReference type="ChEBI" id="CHEBI:61723"/>
        <dbReference type="EC" id="2.7.7.3"/>
    </reaction>
</comment>
<dbReference type="SUPFAM" id="SSF52374">
    <property type="entry name" value="Nucleotidylyl transferase"/>
    <property type="match status" value="1"/>
</dbReference>
<feature type="binding site" evidence="9">
    <location>
        <position position="87"/>
    </location>
    <ligand>
        <name>substrate</name>
    </ligand>
</feature>
<evidence type="ECO:0000259" key="10">
    <source>
        <dbReference type="Pfam" id="PF01467"/>
    </source>
</evidence>
<dbReference type="GO" id="GO:0005737">
    <property type="term" value="C:cytoplasm"/>
    <property type="evidence" value="ECO:0007669"/>
    <property type="project" value="UniProtKB-SubCell"/>
</dbReference>
<dbReference type="InterPro" id="IPR001980">
    <property type="entry name" value="PPAT"/>
</dbReference>
<evidence type="ECO:0000256" key="4">
    <source>
        <dbReference type="ARBA" id="ARBA00022741"/>
    </source>
</evidence>
<comment type="function">
    <text evidence="9">Reversibly transfers an adenylyl group from ATP to 4'-phosphopantetheine, yielding dephospho-CoA (dPCoA) and pyrophosphate.</text>
</comment>
<feature type="site" description="Transition state stabilizer" evidence="9">
    <location>
        <position position="31"/>
    </location>
</feature>
<keyword evidence="3 9" id="KW-0548">Nucleotidyltransferase</keyword>
<keyword evidence="7 9" id="KW-0173">Coenzyme A biosynthesis</keyword>
<evidence type="ECO:0000256" key="8">
    <source>
        <dbReference type="ARBA" id="ARBA00029346"/>
    </source>
</evidence>
<keyword evidence="2 9" id="KW-0808">Transferase</keyword>
<dbReference type="Pfam" id="PF01467">
    <property type="entry name" value="CTP_transf_like"/>
    <property type="match status" value="1"/>
</dbReference>
<dbReference type="GO" id="GO:0015937">
    <property type="term" value="P:coenzyme A biosynthetic process"/>
    <property type="evidence" value="ECO:0007669"/>
    <property type="project" value="UniProtKB-UniRule"/>
</dbReference>
<dbReference type="STRING" id="595434.RISK_005730"/>
<dbReference type="PRINTS" id="PR01020">
    <property type="entry name" value="LPSBIOSNTHSS"/>
</dbReference>
<sequence length="179" mass="19505">MSLNSSNADAGELSHSIAVYTGSFDPVTLGHLHIIERASKLFDTLVVGIGINADKKALFNPEERIELVQAISNHLPNVRVQTFDGLAVDFVRSLGASVMVRGIRPLTDIAGEFTMMMANRQLDAEIETVFLMADERFAHVSSSLLKQIAMLSEDDGHLAKFVPRPVIASLRAKLSAQAF</sequence>
<name>A0A0J1EAK4_RHOIS</name>
<comment type="cofactor">
    <cofactor evidence="9">
        <name>Mg(2+)</name>
        <dbReference type="ChEBI" id="CHEBI:18420"/>
    </cofactor>
</comment>
<keyword evidence="5 9" id="KW-0067">ATP-binding</keyword>
<comment type="caution">
    <text evidence="11">The sequence shown here is derived from an EMBL/GenBank/DDBJ whole genome shotgun (WGS) entry which is preliminary data.</text>
</comment>
<dbReference type="GO" id="GO:0005524">
    <property type="term" value="F:ATP binding"/>
    <property type="evidence" value="ECO:0007669"/>
    <property type="project" value="UniProtKB-KW"/>
</dbReference>
<feature type="binding site" evidence="9">
    <location>
        <position position="23"/>
    </location>
    <ligand>
        <name>substrate</name>
    </ligand>
</feature>
<dbReference type="Proteomes" id="UP000036367">
    <property type="component" value="Unassembled WGS sequence"/>
</dbReference>
<keyword evidence="6 9" id="KW-0460">Magnesium</keyword>
<feature type="binding site" evidence="9">
    <location>
        <position position="31"/>
    </location>
    <ligand>
        <name>ATP</name>
        <dbReference type="ChEBI" id="CHEBI:30616"/>
    </ligand>
</feature>
<feature type="domain" description="Cytidyltransferase-like" evidence="10">
    <location>
        <begin position="19"/>
        <end position="147"/>
    </location>
</feature>
<dbReference type="HAMAP" id="MF_00151">
    <property type="entry name" value="PPAT_bact"/>
    <property type="match status" value="1"/>
</dbReference>
<evidence type="ECO:0000256" key="7">
    <source>
        <dbReference type="ARBA" id="ARBA00022993"/>
    </source>
</evidence>
<dbReference type="InterPro" id="IPR004821">
    <property type="entry name" value="Cyt_trans-like"/>
</dbReference>
<feature type="binding site" evidence="9">
    <location>
        <begin position="23"/>
        <end position="24"/>
    </location>
    <ligand>
        <name>ATP</name>
        <dbReference type="ChEBI" id="CHEBI:30616"/>
    </ligand>
</feature>
<dbReference type="UniPathway" id="UPA00241">
    <property type="reaction ID" value="UER00355"/>
</dbReference>
<evidence type="ECO:0000313" key="11">
    <source>
        <dbReference type="EMBL" id="KLU02664.1"/>
    </source>
</evidence>
<keyword evidence="12" id="KW-1185">Reference proteome</keyword>
<comment type="similarity">
    <text evidence="9">Belongs to the bacterial CoaD family.</text>
</comment>
<feature type="binding site" evidence="9">
    <location>
        <position position="101"/>
    </location>
    <ligand>
        <name>substrate</name>
    </ligand>
</feature>
<dbReference type="PATRIC" id="fig|595434.4.peg.5441"/>
<evidence type="ECO:0000256" key="1">
    <source>
        <dbReference type="ARBA" id="ARBA00022490"/>
    </source>
</evidence>
<evidence type="ECO:0000256" key="3">
    <source>
        <dbReference type="ARBA" id="ARBA00022695"/>
    </source>
</evidence>
<feature type="binding site" evidence="9">
    <location>
        <begin position="102"/>
        <end position="104"/>
    </location>
    <ligand>
        <name>ATP</name>
        <dbReference type="ChEBI" id="CHEBI:30616"/>
    </ligand>
</feature>
<organism evidence="11 12">
    <name type="scientific">Rhodopirellula islandica</name>
    <dbReference type="NCBI Taxonomy" id="595434"/>
    <lineage>
        <taxon>Bacteria</taxon>
        <taxon>Pseudomonadati</taxon>
        <taxon>Planctomycetota</taxon>
        <taxon>Planctomycetia</taxon>
        <taxon>Pirellulales</taxon>
        <taxon>Pirellulaceae</taxon>
        <taxon>Rhodopirellula</taxon>
    </lineage>
</organism>
<dbReference type="GO" id="GO:0004595">
    <property type="term" value="F:pantetheine-phosphate adenylyltransferase activity"/>
    <property type="evidence" value="ECO:0007669"/>
    <property type="project" value="UniProtKB-UniRule"/>
</dbReference>
<dbReference type="EMBL" id="LECT01000044">
    <property type="protein sequence ID" value="KLU02664.1"/>
    <property type="molecule type" value="Genomic_DNA"/>
</dbReference>
<dbReference type="InterPro" id="IPR014729">
    <property type="entry name" value="Rossmann-like_a/b/a_fold"/>
</dbReference>
<dbReference type="Gene3D" id="3.40.50.620">
    <property type="entry name" value="HUPs"/>
    <property type="match status" value="1"/>
</dbReference>
<feature type="binding site" evidence="9">
    <location>
        <begin position="137"/>
        <end position="143"/>
    </location>
    <ligand>
        <name>ATP</name>
        <dbReference type="ChEBI" id="CHEBI:30616"/>
    </ligand>
</feature>
<keyword evidence="4 9" id="KW-0547">Nucleotide-binding</keyword>
<evidence type="ECO:0000313" key="12">
    <source>
        <dbReference type="Proteomes" id="UP000036367"/>
    </source>
</evidence>
<protein>
    <recommendedName>
        <fullName evidence="9">Phosphopantetheine adenylyltransferase</fullName>
        <ecNumber evidence="9">2.7.7.3</ecNumber>
    </recommendedName>
    <alternativeName>
        <fullName evidence="9">Dephospho-CoA pyrophosphorylase</fullName>
    </alternativeName>
    <alternativeName>
        <fullName evidence="9">Pantetheine-phosphate adenylyltransferase</fullName>
        <shortName evidence="9">PPAT</shortName>
    </alternativeName>
</protein>
<proteinExistence type="inferred from homology"/>
<evidence type="ECO:0000256" key="5">
    <source>
        <dbReference type="ARBA" id="ARBA00022840"/>
    </source>
</evidence>
<dbReference type="NCBIfam" id="TIGR01510">
    <property type="entry name" value="coaD_prev_kdtB"/>
    <property type="match status" value="1"/>
</dbReference>
<evidence type="ECO:0000256" key="9">
    <source>
        <dbReference type="HAMAP-Rule" id="MF_00151"/>
    </source>
</evidence>